<organism evidence="1 2">
    <name type="scientific">Tetranychus urticae</name>
    <name type="common">Two-spotted spider mite</name>
    <dbReference type="NCBI Taxonomy" id="32264"/>
    <lineage>
        <taxon>Eukaryota</taxon>
        <taxon>Metazoa</taxon>
        <taxon>Ecdysozoa</taxon>
        <taxon>Arthropoda</taxon>
        <taxon>Chelicerata</taxon>
        <taxon>Arachnida</taxon>
        <taxon>Acari</taxon>
        <taxon>Acariformes</taxon>
        <taxon>Trombidiformes</taxon>
        <taxon>Prostigmata</taxon>
        <taxon>Eleutherengona</taxon>
        <taxon>Raphignathae</taxon>
        <taxon>Tetranychoidea</taxon>
        <taxon>Tetranychidae</taxon>
        <taxon>Tetranychus</taxon>
    </lineage>
</organism>
<proteinExistence type="predicted"/>
<dbReference type="Proteomes" id="UP000015104">
    <property type="component" value="Unassembled WGS sequence"/>
</dbReference>
<reference evidence="1" key="2">
    <citation type="submission" date="2015-06" db="UniProtKB">
        <authorList>
            <consortium name="EnsemblMetazoa"/>
        </authorList>
    </citation>
    <scope>IDENTIFICATION</scope>
</reference>
<dbReference type="EMBL" id="CAEY01001807">
    <property type="status" value="NOT_ANNOTATED_CDS"/>
    <property type="molecule type" value="Genomic_DNA"/>
</dbReference>
<sequence length="24" mass="2740">MLLLSSLPLQLLLLLSDLELFKKV</sequence>
<protein>
    <submittedName>
        <fullName evidence="1">Uncharacterized protein</fullName>
    </submittedName>
</protein>
<dbReference type="EnsemblMetazoa" id="tetur06g04800.1">
    <property type="protein sequence ID" value="tetur06g04800.1"/>
    <property type="gene ID" value="tetur06g04800"/>
</dbReference>
<keyword evidence="2" id="KW-1185">Reference proteome</keyword>
<evidence type="ECO:0000313" key="1">
    <source>
        <dbReference type="EnsemblMetazoa" id="tetur06g04800.1"/>
    </source>
</evidence>
<name>T1K7M3_TETUR</name>
<dbReference type="HOGENOM" id="CLU_3421531_0_0_1"/>
<evidence type="ECO:0000313" key="2">
    <source>
        <dbReference type="Proteomes" id="UP000015104"/>
    </source>
</evidence>
<accession>T1K7M3</accession>
<dbReference type="AlphaFoldDB" id="T1K7M3"/>
<reference evidence="2" key="1">
    <citation type="submission" date="2011-08" db="EMBL/GenBank/DDBJ databases">
        <authorList>
            <person name="Rombauts S."/>
        </authorList>
    </citation>
    <scope>NUCLEOTIDE SEQUENCE</scope>
    <source>
        <strain evidence="2">London</strain>
    </source>
</reference>